<proteinExistence type="predicted"/>
<evidence type="ECO:0000313" key="1">
    <source>
        <dbReference type="EMBL" id="GAA4095419.1"/>
    </source>
</evidence>
<gene>
    <name evidence="1" type="ORF">GCM10022214_68110</name>
</gene>
<dbReference type="RefSeq" id="WP_344955824.1">
    <property type="nucleotide sequence ID" value="NZ_BAAAZG010000052.1"/>
</dbReference>
<name>A0ABP7WS33_9ACTN</name>
<protein>
    <recommendedName>
        <fullName evidence="3">Baseplate assembly protein</fullName>
    </recommendedName>
</protein>
<reference evidence="2" key="1">
    <citation type="journal article" date="2019" name="Int. J. Syst. Evol. Microbiol.">
        <title>The Global Catalogue of Microorganisms (GCM) 10K type strain sequencing project: providing services to taxonomists for standard genome sequencing and annotation.</title>
        <authorList>
            <consortium name="The Broad Institute Genomics Platform"/>
            <consortium name="The Broad Institute Genome Sequencing Center for Infectious Disease"/>
            <person name="Wu L."/>
            <person name="Ma J."/>
        </authorList>
    </citation>
    <scope>NUCLEOTIDE SEQUENCE [LARGE SCALE GENOMIC DNA]</scope>
    <source>
        <strain evidence="2">JCM 16702</strain>
    </source>
</reference>
<dbReference type="Proteomes" id="UP001500683">
    <property type="component" value="Unassembled WGS sequence"/>
</dbReference>
<evidence type="ECO:0000313" key="2">
    <source>
        <dbReference type="Proteomes" id="UP001500683"/>
    </source>
</evidence>
<dbReference type="EMBL" id="BAAAZG010000052">
    <property type="protein sequence ID" value="GAA4095419.1"/>
    <property type="molecule type" value="Genomic_DNA"/>
</dbReference>
<sequence length="530" mass="56341">MTGIRRGDGLPSIDYTARDRDGLLAAMRALIPDKLPEWTGYTSEADFGNVLLELFAHMGDILGYYQDRVANEAFLGTARTRRSVIQHLRLIGYELSTAAPAVATVVVSLPSAAQGRVVIDRGVAFATRSGKDRPSVRFEYNDAPKTVDLAGLPSDATGRKLLTLVVEEGRLVRDELLGVSDGSPGQRFALHHAPLILRSRAATGRGPQDISLVTRLGGGTVDWRLRETLAFSHVTAAADGTQQAQLDYVIEIDEDDRATVVFGDGLLGSIPDKGAEVRATYRVGGGAAGNVPAGAIGTIVAAPAPLLGARVTNPEPAGNGADRESIERAVQHAPAIFRSQRRAVTAADYEALALDCPGVGKVRARPSSWNTVTLYVAPAGGGPVSDVLRADLLAYFEDRRPIATRIEIAAAAYVVIEVTAEIGVLPYYSRADVERNVRSAAGALLAFPAADFAQRLFLSRFYEVIEAVDGVLYVNVSRFRRADRPADPDDPASQVDPTGVLALGEYELPVAPGDAAHEGGIQVIVKEGGF</sequence>
<keyword evidence="2" id="KW-1185">Reference proteome</keyword>
<comment type="caution">
    <text evidence="1">The sequence shown here is derived from an EMBL/GenBank/DDBJ whole genome shotgun (WGS) entry which is preliminary data.</text>
</comment>
<organism evidence="1 2">
    <name type="scientific">Actinomadura miaoliensis</name>
    <dbReference type="NCBI Taxonomy" id="430685"/>
    <lineage>
        <taxon>Bacteria</taxon>
        <taxon>Bacillati</taxon>
        <taxon>Actinomycetota</taxon>
        <taxon>Actinomycetes</taxon>
        <taxon>Streptosporangiales</taxon>
        <taxon>Thermomonosporaceae</taxon>
        <taxon>Actinomadura</taxon>
    </lineage>
</organism>
<accession>A0ABP7WS33</accession>
<evidence type="ECO:0008006" key="3">
    <source>
        <dbReference type="Google" id="ProtNLM"/>
    </source>
</evidence>